<dbReference type="OrthoDB" id="9784365at2"/>
<evidence type="ECO:0000256" key="9">
    <source>
        <dbReference type="ARBA" id="ARBA00047589"/>
    </source>
</evidence>
<proteinExistence type="inferred from homology"/>
<keyword evidence="8 10" id="KW-0012">Acyltransferase</keyword>
<name>A0A1I0CF89_9FIRM</name>
<comment type="similarity">
    <text evidence="2 10">Belongs to the PduL family.</text>
</comment>
<reference evidence="11 12" key="1">
    <citation type="submission" date="2016-10" db="EMBL/GenBank/DDBJ databases">
        <authorList>
            <person name="de Groot N.N."/>
        </authorList>
    </citation>
    <scope>NUCLEOTIDE SEQUENCE [LARGE SCALE GENOMIC DNA]</scope>
    <source>
        <strain evidence="11 12">DSM 18979</strain>
    </source>
</reference>
<dbReference type="NCBIfam" id="NF011652">
    <property type="entry name" value="PRK15070.1"/>
    <property type="match status" value="1"/>
</dbReference>
<dbReference type="EMBL" id="FOHU01000005">
    <property type="protein sequence ID" value="SET18231.1"/>
    <property type="molecule type" value="Genomic_DNA"/>
</dbReference>
<evidence type="ECO:0000256" key="10">
    <source>
        <dbReference type="PIRNR" id="PIRNR010130"/>
    </source>
</evidence>
<comment type="cofactor">
    <cofactor evidence="1">
        <name>Zn(2+)</name>
        <dbReference type="ChEBI" id="CHEBI:29105"/>
    </cofactor>
</comment>
<dbReference type="GO" id="GO:0046872">
    <property type="term" value="F:metal ion binding"/>
    <property type="evidence" value="ECO:0007669"/>
    <property type="project" value="UniProtKB-KW"/>
</dbReference>
<dbReference type="EC" id="2.3.1.222" evidence="3 10"/>
<evidence type="ECO:0000256" key="3">
    <source>
        <dbReference type="ARBA" id="ARBA00012206"/>
    </source>
</evidence>
<comment type="function">
    <text evidence="10">Involved in 1,2-propanediol (1,2-PD) degradation by catalyzing the conversion of propanoyl-CoA to propanoyl-phosphate.</text>
</comment>
<dbReference type="Proteomes" id="UP000199568">
    <property type="component" value="Unassembled WGS sequence"/>
</dbReference>
<evidence type="ECO:0000256" key="6">
    <source>
        <dbReference type="ARBA" id="ARBA00022723"/>
    </source>
</evidence>
<dbReference type="STRING" id="426128.SAMN05660297_01639"/>
<sequence length="214" mass="23474">MEEKIIDLITKTVMKELSSKESGGIPIGVSARHIHISRKDLDTLFGEDYQLKKKKELMGGQFASAEMVTIVGTKLKAIENVRILGPIRSKTQVEVARTDAIKLGINPPVRESGDLKASAPIAIVGPKGVVYLEEGCIIANRHIHMSPKDAFRFGVRDQEIVTVEIVGKRGGTFDDVQVRVDESFTLEMHLDTDEANGMGIISGDHVVLKKKMKA</sequence>
<dbReference type="AlphaFoldDB" id="A0A1I0CF89"/>
<keyword evidence="5 10" id="KW-0808">Transferase</keyword>
<dbReference type="PIRSF" id="PIRSF010130">
    <property type="entry name" value="PduL"/>
    <property type="match status" value="1"/>
</dbReference>
<accession>A0A1I0CF89</accession>
<dbReference type="Pfam" id="PF06130">
    <property type="entry name" value="PTAC"/>
    <property type="match status" value="1"/>
</dbReference>
<comment type="pathway">
    <text evidence="10">Polyol metabolism; 1,2-propanediol degradation.</text>
</comment>
<evidence type="ECO:0000256" key="5">
    <source>
        <dbReference type="ARBA" id="ARBA00022679"/>
    </source>
</evidence>
<gene>
    <name evidence="11" type="ORF">SAMN05660297_01639</name>
</gene>
<organism evidence="11 12">
    <name type="scientific">Natronincola peptidivorans</name>
    <dbReference type="NCBI Taxonomy" id="426128"/>
    <lineage>
        <taxon>Bacteria</taxon>
        <taxon>Bacillati</taxon>
        <taxon>Bacillota</taxon>
        <taxon>Clostridia</taxon>
        <taxon>Peptostreptococcales</taxon>
        <taxon>Natronincolaceae</taxon>
        <taxon>Natronincola</taxon>
    </lineage>
</organism>
<evidence type="ECO:0000256" key="1">
    <source>
        <dbReference type="ARBA" id="ARBA00001947"/>
    </source>
</evidence>
<keyword evidence="7" id="KW-0862">Zinc</keyword>
<dbReference type="GO" id="GO:0051144">
    <property type="term" value="P:1,2-propanediol catabolic process"/>
    <property type="evidence" value="ECO:0007669"/>
    <property type="project" value="UniProtKB-UniPathway"/>
</dbReference>
<evidence type="ECO:0000256" key="8">
    <source>
        <dbReference type="ARBA" id="ARBA00023315"/>
    </source>
</evidence>
<dbReference type="GO" id="GO:0016747">
    <property type="term" value="F:acyltransferase activity, transferring groups other than amino-acyl groups"/>
    <property type="evidence" value="ECO:0007669"/>
    <property type="project" value="InterPro"/>
</dbReference>
<evidence type="ECO:0000256" key="2">
    <source>
        <dbReference type="ARBA" id="ARBA00007342"/>
    </source>
</evidence>
<keyword evidence="12" id="KW-1185">Reference proteome</keyword>
<evidence type="ECO:0000313" key="11">
    <source>
        <dbReference type="EMBL" id="SET18231.1"/>
    </source>
</evidence>
<dbReference type="InterPro" id="IPR008300">
    <property type="entry name" value="PTAC"/>
</dbReference>
<evidence type="ECO:0000256" key="7">
    <source>
        <dbReference type="ARBA" id="ARBA00022833"/>
    </source>
</evidence>
<keyword evidence="6" id="KW-0479">Metal-binding</keyword>
<evidence type="ECO:0000313" key="12">
    <source>
        <dbReference type="Proteomes" id="UP000199568"/>
    </source>
</evidence>
<dbReference type="RefSeq" id="WP_090442051.1">
    <property type="nucleotide sequence ID" value="NZ_FOHU01000005.1"/>
</dbReference>
<dbReference type="UniPathway" id="UPA00621"/>
<comment type="catalytic activity">
    <reaction evidence="9 10">
        <text>propanoyl-CoA + phosphate = propanoyl phosphate + CoA</text>
        <dbReference type="Rhea" id="RHEA:28046"/>
        <dbReference type="ChEBI" id="CHEBI:43474"/>
        <dbReference type="ChEBI" id="CHEBI:57287"/>
        <dbReference type="ChEBI" id="CHEBI:57392"/>
        <dbReference type="ChEBI" id="CHEBI:58933"/>
        <dbReference type="EC" id="2.3.1.222"/>
    </reaction>
</comment>
<protein>
    <recommendedName>
        <fullName evidence="4 10">Phosphate propanoyltransferase</fullName>
        <ecNumber evidence="3 10">2.3.1.222</ecNumber>
    </recommendedName>
</protein>
<dbReference type="PANTHER" id="PTHR39453:SF1">
    <property type="entry name" value="PHOSPHATE PROPANOYLTRANSFERASE"/>
    <property type="match status" value="1"/>
</dbReference>
<dbReference type="PANTHER" id="PTHR39453">
    <property type="entry name" value="PHOSPHATE PROPANOYLTRANSFERASE"/>
    <property type="match status" value="1"/>
</dbReference>
<evidence type="ECO:0000256" key="4">
    <source>
        <dbReference type="ARBA" id="ARBA00020837"/>
    </source>
</evidence>